<dbReference type="AlphaFoldDB" id="A0A1C4H6R7"/>
<accession>A0A1C4H6R7</accession>
<dbReference type="EMBL" id="FMBL01000003">
    <property type="protein sequence ID" value="SCC80380.1"/>
    <property type="molecule type" value="Genomic_DNA"/>
</dbReference>
<organism evidence="1 2">
    <name type="scientific">Bifidobacterium commune</name>
    <dbReference type="NCBI Taxonomy" id="1505727"/>
    <lineage>
        <taxon>Bacteria</taxon>
        <taxon>Bacillati</taxon>
        <taxon>Actinomycetota</taxon>
        <taxon>Actinomycetes</taxon>
        <taxon>Bifidobacteriales</taxon>
        <taxon>Bifidobacteriaceae</taxon>
        <taxon>Bifidobacterium</taxon>
    </lineage>
</organism>
<dbReference type="Proteomes" id="UP000242610">
    <property type="component" value="Unassembled WGS sequence"/>
</dbReference>
<keyword evidence="2" id="KW-1185">Reference proteome</keyword>
<reference evidence="2" key="1">
    <citation type="submission" date="2016-08" db="EMBL/GenBank/DDBJ databases">
        <authorList>
            <person name="Varghese N."/>
            <person name="Submissions Spin"/>
        </authorList>
    </citation>
    <scope>NUCLEOTIDE SEQUENCE [LARGE SCALE GENOMIC DNA]</scope>
    <source>
        <strain evidence="2">R-52791</strain>
    </source>
</reference>
<sequence>MRTYFYTNKHLSDKIFKSDHFNSSFGIVCLTELFSAVAQHEHFVLRVSVTTISICCLGLIT</sequence>
<protein>
    <submittedName>
        <fullName evidence="1">Uncharacterized protein</fullName>
    </submittedName>
</protein>
<evidence type="ECO:0000313" key="1">
    <source>
        <dbReference type="EMBL" id="SCC80380.1"/>
    </source>
</evidence>
<gene>
    <name evidence="1" type="ORF">GA0061077_1173</name>
</gene>
<name>A0A1C4H6R7_9BIFI</name>
<evidence type="ECO:0000313" key="2">
    <source>
        <dbReference type="Proteomes" id="UP000242610"/>
    </source>
</evidence>
<proteinExistence type="predicted"/>